<keyword evidence="16" id="KW-1185">Reference proteome</keyword>
<evidence type="ECO:0000256" key="3">
    <source>
        <dbReference type="ARBA" id="ARBA00022426"/>
    </source>
</evidence>
<feature type="region of interest" description="Disordered" evidence="14">
    <location>
        <begin position="1"/>
        <end position="27"/>
    </location>
</feature>
<keyword evidence="5" id="KW-1003">Cell membrane</keyword>
<evidence type="ECO:0000256" key="12">
    <source>
        <dbReference type="ARBA" id="ARBA00023285"/>
    </source>
</evidence>
<dbReference type="InterPro" id="IPR051224">
    <property type="entry name" value="NiCoT_RcnA"/>
</dbReference>
<feature type="transmembrane region" description="Helical" evidence="13">
    <location>
        <begin position="180"/>
        <end position="205"/>
    </location>
</feature>
<keyword evidence="8 13" id="KW-1133">Transmembrane helix</keyword>
<dbReference type="Proteomes" id="UP000297535">
    <property type="component" value="Unassembled WGS sequence"/>
</dbReference>
<keyword evidence="9" id="KW-0406">Ion transport</keyword>
<gene>
    <name evidence="15" type="ORF">EU555_29995</name>
</gene>
<keyword evidence="6" id="KW-0533">Nickel</keyword>
<evidence type="ECO:0000256" key="10">
    <source>
        <dbReference type="ARBA" id="ARBA00023112"/>
    </source>
</evidence>
<name>A0A4Z0NFR1_9HYPH</name>
<keyword evidence="10" id="KW-0921">Nickel transport</keyword>
<proteinExistence type="inferred from homology"/>
<feature type="transmembrane region" description="Helical" evidence="13">
    <location>
        <begin position="63"/>
        <end position="85"/>
    </location>
</feature>
<comment type="subcellular location">
    <subcellularLocation>
        <location evidence="2 13">Cell membrane</location>
        <topology evidence="2 13">Multi-pass membrane protein</topology>
    </subcellularLocation>
</comment>
<evidence type="ECO:0000256" key="8">
    <source>
        <dbReference type="ARBA" id="ARBA00022989"/>
    </source>
</evidence>
<feature type="compositionally biased region" description="Basic and acidic residues" evidence="14">
    <location>
        <begin position="1"/>
        <end position="15"/>
    </location>
</feature>
<evidence type="ECO:0000256" key="11">
    <source>
        <dbReference type="ARBA" id="ARBA00023136"/>
    </source>
</evidence>
<feature type="transmembrane region" description="Helical" evidence="13">
    <location>
        <begin position="307"/>
        <end position="338"/>
    </location>
</feature>
<dbReference type="PANTHER" id="PTHR40659:SF1">
    <property type="entry name" value="NICKEL_COBALT EFFLUX SYSTEM RCNA"/>
    <property type="match status" value="1"/>
</dbReference>
<dbReference type="EMBL" id="SRLB01000034">
    <property type="protein sequence ID" value="TGD95077.1"/>
    <property type="molecule type" value="Genomic_DNA"/>
</dbReference>
<dbReference type="GO" id="GO:0006824">
    <property type="term" value="P:cobalt ion transport"/>
    <property type="evidence" value="ECO:0007669"/>
    <property type="project" value="UniProtKB-KW"/>
</dbReference>
<dbReference type="Pfam" id="PF03824">
    <property type="entry name" value="NicO"/>
    <property type="match status" value="1"/>
</dbReference>
<dbReference type="GO" id="GO:0015099">
    <property type="term" value="F:nickel cation transmembrane transporter activity"/>
    <property type="evidence" value="ECO:0007669"/>
    <property type="project" value="UniProtKB-UniRule"/>
</dbReference>
<accession>A0A4Z0NFR1</accession>
<comment type="function">
    <text evidence="1">Efflux system for nickel and cobalt.</text>
</comment>
<evidence type="ECO:0000256" key="13">
    <source>
        <dbReference type="RuleBase" id="RU362101"/>
    </source>
</evidence>
<protein>
    <recommendedName>
        <fullName evidence="13">Nickel/cobalt efflux system</fullName>
    </recommendedName>
</protein>
<evidence type="ECO:0000256" key="9">
    <source>
        <dbReference type="ARBA" id="ARBA00023065"/>
    </source>
</evidence>
<sequence>MPGHRPSPEERPAGHRRDRHVGGLLRGDDRGLELRGAVRQPDRRRVLTRALALTPPSRGIQRLALAALAVLAAAAVLAALLGLLAPGFRAPPRSPFGIGFREAAPTGATSLGAWLLAMQAGFSRALQAAVSAVKTGRDGTLTLIGLGFAYGVLHAAGPGHGKAVIAGYLMAGERALRRGFALSLLAALLQALVALALVCGGAVLLRLTAAGLNQAGTAIETAGFACVALLGAAVTWRKSGQLARLLARDAGPACGPDCGHAGLADGARVERLAGWREQAGVVLAAGTRPCAGAVLVLVFALSQGILWAGIAAALAMALGTALTTGVLAAVAVFAKALALRLAGGRGQGGAIAVGILELWAAAFVLVLGAGLLSGWAAAAF</sequence>
<dbReference type="GO" id="GO:0032025">
    <property type="term" value="P:response to cobalt ion"/>
    <property type="evidence" value="ECO:0007669"/>
    <property type="project" value="TreeGrafter"/>
</dbReference>
<keyword evidence="4 13" id="KW-0813">Transport</keyword>
<keyword evidence="12" id="KW-0170">Cobalt</keyword>
<evidence type="ECO:0000256" key="1">
    <source>
        <dbReference type="ARBA" id="ARBA00002510"/>
    </source>
</evidence>
<comment type="caution">
    <text evidence="15">The sequence shown here is derived from an EMBL/GenBank/DDBJ whole genome shotgun (WGS) entry which is preliminary data.</text>
</comment>
<dbReference type="AlphaFoldDB" id="A0A4Z0NFR1"/>
<comment type="similarity">
    <text evidence="13">Belongs to the NiCoT transporter (TC 2.A.52) family.</text>
</comment>
<keyword evidence="11 13" id="KW-0472">Membrane</keyword>
<feature type="transmembrane region" description="Helical" evidence="13">
    <location>
        <begin position="217"/>
        <end position="236"/>
    </location>
</feature>
<evidence type="ECO:0000256" key="4">
    <source>
        <dbReference type="ARBA" id="ARBA00022448"/>
    </source>
</evidence>
<organism evidence="15 16">
    <name type="scientific">Methylobacterium nonmethylotrophicum</name>
    <dbReference type="NCBI Taxonomy" id="1141884"/>
    <lineage>
        <taxon>Bacteria</taxon>
        <taxon>Pseudomonadati</taxon>
        <taxon>Pseudomonadota</taxon>
        <taxon>Alphaproteobacteria</taxon>
        <taxon>Hyphomicrobiales</taxon>
        <taxon>Methylobacteriaceae</taxon>
        <taxon>Methylobacterium</taxon>
    </lineage>
</organism>
<keyword evidence="3" id="KW-0171">Cobalt transport</keyword>
<evidence type="ECO:0000256" key="14">
    <source>
        <dbReference type="SAM" id="MobiDB-lite"/>
    </source>
</evidence>
<dbReference type="OrthoDB" id="9812956at2"/>
<dbReference type="GO" id="GO:0005886">
    <property type="term" value="C:plasma membrane"/>
    <property type="evidence" value="ECO:0007669"/>
    <property type="project" value="UniProtKB-SubCell"/>
</dbReference>
<dbReference type="GO" id="GO:0046583">
    <property type="term" value="F:monoatomic cation efflux transmembrane transporter activity"/>
    <property type="evidence" value="ECO:0007669"/>
    <property type="project" value="TreeGrafter"/>
</dbReference>
<evidence type="ECO:0000256" key="7">
    <source>
        <dbReference type="ARBA" id="ARBA00022692"/>
    </source>
</evidence>
<evidence type="ECO:0000256" key="5">
    <source>
        <dbReference type="ARBA" id="ARBA00022475"/>
    </source>
</evidence>
<evidence type="ECO:0000256" key="6">
    <source>
        <dbReference type="ARBA" id="ARBA00022596"/>
    </source>
</evidence>
<dbReference type="InterPro" id="IPR011541">
    <property type="entry name" value="Ni/Co_transpt_high_affinity"/>
</dbReference>
<evidence type="ECO:0000313" key="15">
    <source>
        <dbReference type="EMBL" id="TGD95077.1"/>
    </source>
</evidence>
<evidence type="ECO:0000313" key="16">
    <source>
        <dbReference type="Proteomes" id="UP000297535"/>
    </source>
</evidence>
<feature type="transmembrane region" description="Helical" evidence="13">
    <location>
        <begin position="350"/>
        <end position="378"/>
    </location>
</feature>
<dbReference type="PANTHER" id="PTHR40659">
    <property type="entry name" value="NICKEL/COBALT EFFLUX SYSTEM RCNA"/>
    <property type="match status" value="1"/>
</dbReference>
<keyword evidence="7 13" id="KW-0812">Transmembrane</keyword>
<evidence type="ECO:0000256" key="2">
    <source>
        <dbReference type="ARBA" id="ARBA00004651"/>
    </source>
</evidence>
<reference evidence="15 16" key="1">
    <citation type="submission" date="2019-04" db="EMBL/GenBank/DDBJ databases">
        <authorList>
            <person name="Feng G."/>
            <person name="Zhu H."/>
        </authorList>
    </citation>
    <scope>NUCLEOTIDE SEQUENCE [LARGE SCALE GENOMIC DNA]</scope>
    <source>
        <strain evidence="15 16">6HR-1</strain>
    </source>
</reference>
<dbReference type="GO" id="GO:0010045">
    <property type="term" value="P:response to nickel cation"/>
    <property type="evidence" value="ECO:0007669"/>
    <property type="project" value="TreeGrafter"/>
</dbReference>